<evidence type="ECO:0000313" key="1">
    <source>
        <dbReference type="EMBL" id="DAE29478.1"/>
    </source>
</evidence>
<accession>A0A8S5RDJ8</accession>
<sequence length="96" mass="11170">MIDWEQKKELVKAINNKNYKEIEKFVNKHIENFDCQAWDMLAFAELIQANYTKDFLNSLKNHYKKAYENGLLNNLSILSAIRLGCALGDTEEKADV</sequence>
<organism evidence="1">
    <name type="scientific">virus sp. ctd0M1</name>
    <dbReference type="NCBI Taxonomy" id="2827993"/>
    <lineage>
        <taxon>Viruses</taxon>
    </lineage>
</organism>
<proteinExistence type="predicted"/>
<reference evidence="1" key="1">
    <citation type="journal article" date="2021" name="Proc. Natl. Acad. Sci. U.S.A.">
        <title>A Catalog of Tens of Thousands of Viruses from Human Metagenomes Reveals Hidden Associations with Chronic Diseases.</title>
        <authorList>
            <person name="Tisza M.J."/>
            <person name="Buck C.B."/>
        </authorList>
    </citation>
    <scope>NUCLEOTIDE SEQUENCE</scope>
    <source>
        <strain evidence="1">Ctd0M1</strain>
    </source>
</reference>
<dbReference type="EMBL" id="BK059094">
    <property type="protein sequence ID" value="DAE29478.1"/>
    <property type="molecule type" value="Genomic_DNA"/>
</dbReference>
<name>A0A8S5RDJ8_9VIRU</name>
<protein>
    <submittedName>
        <fullName evidence="1">Uncharacterized protein</fullName>
    </submittedName>
</protein>